<reference evidence="6 7" key="1">
    <citation type="submission" date="2019-09" db="EMBL/GenBank/DDBJ databases">
        <title>Taxonomy of Antarctic Massilia spp.: description of Massilia rubra sp. nov., Massilia aquatica sp. nov., Massilia mucilaginosa sp. nov., Massilia frigida sp. nov. isolated from streams, lakes and regoliths.</title>
        <authorList>
            <person name="Holochova P."/>
            <person name="Sedlacek I."/>
            <person name="Kralova S."/>
            <person name="Maslanova I."/>
            <person name="Busse H.-J."/>
            <person name="Stankova E."/>
            <person name="Vrbovska V."/>
            <person name="Kovarovic V."/>
            <person name="Bartak M."/>
            <person name="Svec P."/>
            <person name="Pantucek R."/>
        </authorList>
    </citation>
    <scope>NUCLEOTIDE SEQUENCE [LARGE SCALE GENOMIC DNA]</scope>
    <source>
        <strain evidence="6 7">CCM 8692</strain>
    </source>
</reference>
<evidence type="ECO:0000256" key="4">
    <source>
        <dbReference type="ARBA" id="ARBA00023163"/>
    </source>
</evidence>
<dbReference type="PROSITE" id="PS50931">
    <property type="entry name" value="HTH_LYSR"/>
    <property type="match status" value="1"/>
</dbReference>
<evidence type="ECO:0000313" key="7">
    <source>
        <dbReference type="Proteomes" id="UP000785613"/>
    </source>
</evidence>
<keyword evidence="4" id="KW-0804">Transcription</keyword>
<dbReference type="InterPro" id="IPR058163">
    <property type="entry name" value="LysR-type_TF_proteobact-type"/>
</dbReference>
<dbReference type="SUPFAM" id="SSF53850">
    <property type="entry name" value="Periplasmic binding protein-like II"/>
    <property type="match status" value="1"/>
</dbReference>
<dbReference type="PANTHER" id="PTHR30537:SF1">
    <property type="entry name" value="HTH-TYPE TRANSCRIPTIONAL REGULATOR PGRR"/>
    <property type="match status" value="1"/>
</dbReference>
<keyword evidence="2" id="KW-0805">Transcription regulation</keyword>
<dbReference type="Pfam" id="PF03466">
    <property type="entry name" value="LysR_substrate"/>
    <property type="match status" value="1"/>
</dbReference>
<evidence type="ECO:0000256" key="1">
    <source>
        <dbReference type="ARBA" id="ARBA00009437"/>
    </source>
</evidence>
<dbReference type="Gene3D" id="1.10.10.10">
    <property type="entry name" value="Winged helix-like DNA-binding domain superfamily/Winged helix DNA-binding domain"/>
    <property type="match status" value="1"/>
</dbReference>
<comment type="similarity">
    <text evidence="1">Belongs to the LysR transcriptional regulatory family.</text>
</comment>
<evidence type="ECO:0000256" key="2">
    <source>
        <dbReference type="ARBA" id="ARBA00023015"/>
    </source>
</evidence>
<evidence type="ECO:0000256" key="3">
    <source>
        <dbReference type="ARBA" id="ARBA00023125"/>
    </source>
</evidence>
<dbReference type="EMBL" id="VUYU01000015">
    <property type="protein sequence ID" value="NHZ36041.1"/>
    <property type="molecule type" value="Genomic_DNA"/>
</dbReference>
<evidence type="ECO:0000259" key="5">
    <source>
        <dbReference type="PROSITE" id="PS50931"/>
    </source>
</evidence>
<sequence length="292" mass="31263">MTDLHELDAFAAVARLRSFRQAAVERGVSASALSHSLRALEERLGVRLLNRTTRSVTPTEAGARLLARLAPALGEIADALVELDSLQDVPAGALRINLPRSAARLLLAPMLGRFAAAYPRVQLEAVTDDGLLDIVGAGFDAGVRFGERLAADMIAIPFGPPQRFVVVAAPAYLAAHGIPGTPRELERHNCIGRRFPSGSRYAWEFAQGGRSFSVAVTGALLFDDDELIIRAALDGAGVAYAYHADAAAHIAAGRLQVLLAECEPAPSQYFLYYPSRRQMPPALRAFVDAVRG</sequence>
<protein>
    <submittedName>
        <fullName evidence="6">LysR family transcriptional regulator</fullName>
    </submittedName>
</protein>
<keyword evidence="3" id="KW-0238">DNA-binding</keyword>
<organism evidence="6 7">
    <name type="scientific">Massilia rubra</name>
    <dbReference type="NCBI Taxonomy" id="2607910"/>
    <lineage>
        <taxon>Bacteria</taxon>
        <taxon>Pseudomonadati</taxon>
        <taxon>Pseudomonadota</taxon>
        <taxon>Betaproteobacteria</taxon>
        <taxon>Burkholderiales</taxon>
        <taxon>Oxalobacteraceae</taxon>
        <taxon>Telluria group</taxon>
        <taxon>Massilia</taxon>
    </lineage>
</organism>
<dbReference type="InterPro" id="IPR036390">
    <property type="entry name" value="WH_DNA-bd_sf"/>
</dbReference>
<dbReference type="RefSeq" id="WP_167227785.1">
    <property type="nucleotide sequence ID" value="NZ_VUYU01000015.1"/>
</dbReference>
<evidence type="ECO:0000313" key="6">
    <source>
        <dbReference type="EMBL" id="NHZ36041.1"/>
    </source>
</evidence>
<dbReference type="InterPro" id="IPR005119">
    <property type="entry name" value="LysR_subst-bd"/>
</dbReference>
<dbReference type="CDD" id="cd08474">
    <property type="entry name" value="PBP2_CrgA_like_5"/>
    <property type="match status" value="1"/>
</dbReference>
<dbReference type="InterPro" id="IPR000847">
    <property type="entry name" value="LysR_HTH_N"/>
</dbReference>
<keyword evidence="7" id="KW-1185">Reference proteome</keyword>
<name>A0ABX0LMF7_9BURK</name>
<feature type="domain" description="HTH lysR-type" evidence="5">
    <location>
        <begin position="1"/>
        <end position="59"/>
    </location>
</feature>
<proteinExistence type="inferred from homology"/>
<dbReference type="PANTHER" id="PTHR30537">
    <property type="entry name" value="HTH-TYPE TRANSCRIPTIONAL REGULATOR"/>
    <property type="match status" value="1"/>
</dbReference>
<accession>A0ABX0LMF7</accession>
<dbReference type="InterPro" id="IPR036388">
    <property type="entry name" value="WH-like_DNA-bd_sf"/>
</dbReference>
<gene>
    <name evidence="6" type="ORF">F0185_20955</name>
</gene>
<dbReference type="Pfam" id="PF00126">
    <property type="entry name" value="HTH_1"/>
    <property type="match status" value="1"/>
</dbReference>
<dbReference type="Proteomes" id="UP000785613">
    <property type="component" value="Unassembled WGS sequence"/>
</dbReference>
<dbReference type="Gene3D" id="3.40.190.290">
    <property type="match status" value="1"/>
</dbReference>
<dbReference type="SUPFAM" id="SSF46785">
    <property type="entry name" value="Winged helix' DNA-binding domain"/>
    <property type="match status" value="1"/>
</dbReference>
<comment type="caution">
    <text evidence="6">The sequence shown here is derived from an EMBL/GenBank/DDBJ whole genome shotgun (WGS) entry which is preliminary data.</text>
</comment>